<dbReference type="SUPFAM" id="SSF81342">
    <property type="entry name" value="Transmembrane di-heme cytochromes"/>
    <property type="match status" value="1"/>
</dbReference>
<dbReference type="InterPro" id="IPR016174">
    <property type="entry name" value="Di-haem_cyt_TM"/>
</dbReference>
<gene>
    <name evidence="3" type="ORF">FYJ84_03205</name>
</gene>
<keyword evidence="1" id="KW-1133">Transmembrane helix</keyword>
<evidence type="ECO:0000259" key="2">
    <source>
        <dbReference type="Pfam" id="PF14358"/>
    </source>
</evidence>
<dbReference type="Gene3D" id="1.20.950.20">
    <property type="entry name" value="Transmembrane di-heme cytochromes, Chain C"/>
    <property type="match status" value="1"/>
</dbReference>
<organism evidence="3 4">
    <name type="scientific">Anaerovibrio slackiae</name>
    <dbReference type="NCBI Taxonomy" id="2652309"/>
    <lineage>
        <taxon>Bacteria</taxon>
        <taxon>Bacillati</taxon>
        <taxon>Bacillota</taxon>
        <taxon>Negativicutes</taxon>
        <taxon>Selenomonadales</taxon>
        <taxon>Selenomonadaceae</taxon>
        <taxon>Anaerovibrio</taxon>
    </lineage>
</organism>
<accession>A0A6I2U9B7</accession>
<feature type="transmembrane region" description="Helical" evidence="1">
    <location>
        <begin position="45"/>
        <end position="63"/>
    </location>
</feature>
<evidence type="ECO:0000313" key="4">
    <source>
        <dbReference type="Proteomes" id="UP000433181"/>
    </source>
</evidence>
<sequence length="77" mass="9081">MKKNFYLDIVIFIACLACLITGLMLDFHLFEGGREVRHYWRDIHAYIGYVMAAGVLLHIIWHVKWIKVAAKQIFCKK</sequence>
<dbReference type="Pfam" id="PF14358">
    <property type="entry name" value="DUF4405"/>
    <property type="match status" value="1"/>
</dbReference>
<dbReference type="AlphaFoldDB" id="A0A6I2U9B7"/>
<dbReference type="RefSeq" id="WP_154406098.1">
    <property type="nucleotide sequence ID" value="NZ_JBGUTX010000267.1"/>
</dbReference>
<dbReference type="GeneID" id="96777913"/>
<protein>
    <submittedName>
        <fullName evidence="3">DUF4405 domain-containing protein</fullName>
    </submittedName>
</protein>
<proteinExistence type="predicted"/>
<evidence type="ECO:0000313" key="3">
    <source>
        <dbReference type="EMBL" id="MSU07998.1"/>
    </source>
</evidence>
<dbReference type="EMBL" id="VUNR01000004">
    <property type="protein sequence ID" value="MSU07998.1"/>
    <property type="molecule type" value="Genomic_DNA"/>
</dbReference>
<dbReference type="Proteomes" id="UP000433181">
    <property type="component" value="Unassembled WGS sequence"/>
</dbReference>
<dbReference type="GO" id="GO:0022904">
    <property type="term" value="P:respiratory electron transport chain"/>
    <property type="evidence" value="ECO:0007669"/>
    <property type="project" value="InterPro"/>
</dbReference>
<name>A0A6I2U9B7_9FIRM</name>
<dbReference type="GO" id="GO:0016020">
    <property type="term" value="C:membrane"/>
    <property type="evidence" value="ECO:0007669"/>
    <property type="project" value="InterPro"/>
</dbReference>
<keyword evidence="4" id="KW-1185">Reference proteome</keyword>
<reference evidence="3 4" key="1">
    <citation type="submission" date="2019-08" db="EMBL/GenBank/DDBJ databases">
        <title>In-depth cultivation of the pig gut microbiome towards novel bacterial diversity and tailored functional studies.</title>
        <authorList>
            <person name="Wylensek D."/>
            <person name="Hitch T.C.A."/>
            <person name="Clavel T."/>
        </authorList>
    </citation>
    <scope>NUCLEOTIDE SEQUENCE [LARGE SCALE GENOMIC DNA]</scope>
    <source>
        <strain evidence="3 4">WCA-693-APC-5D-A</strain>
    </source>
</reference>
<dbReference type="InterPro" id="IPR025517">
    <property type="entry name" value="DUF4405"/>
</dbReference>
<feature type="domain" description="Flavinylation-associated cytochrome" evidence="2">
    <location>
        <begin position="7"/>
        <end position="62"/>
    </location>
</feature>
<comment type="caution">
    <text evidence="3">The sequence shown here is derived from an EMBL/GenBank/DDBJ whole genome shotgun (WGS) entry which is preliminary data.</text>
</comment>
<keyword evidence="1" id="KW-0812">Transmembrane</keyword>
<keyword evidence="1" id="KW-0472">Membrane</keyword>
<feature type="transmembrane region" description="Helical" evidence="1">
    <location>
        <begin position="5"/>
        <end position="25"/>
    </location>
</feature>
<evidence type="ECO:0000256" key="1">
    <source>
        <dbReference type="SAM" id="Phobius"/>
    </source>
</evidence>